<keyword evidence="3" id="KW-1185">Reference proteome</keyword>
<evidence type="ECO:0000313" key="2">
    <source>
        <dbReference type="EMBL" id="KIK28887.1"/>
    </source>
</evidence>
<dbReference type="Proteomes" id="UP000054018">
    <property type="component" value="Unassembled WGS sequence"/>
</dbReference>
<proteinExistence type="predicted"/>
<feature type="compositionally biased region" description="Low complexity" evidence="1">
    <location>
        <begin position="29"/>
        <end position="45"/>
    </location>
</feature>
<feature type="region of interest" description="Disordered" evidence="1">
    <location>
        <begin position="112"/>
        <end position="131"/>
    </location>
</feature>
<dbReference type="HOGENOM" id="CLU_1069821_0_0_1"/>
<dbReference type="AlphaFoldDB" id="A0A0D0A387"/>
<dbReference type="OrthoDB" id="3003645at2759"/>
<sequence length="241" mass="25725">MSPSADHLFAGEKEARVTTMDESVHPRRSGSSHSDSGHSFSSASSTEILGTPFDIGSQRFEYPFPKTQGSPTEPFMPLSSMNSSPHMHLPHWPTHFTKSFPLSSPPLSRMKTHPKLNPTNARVPPVPPGLVKRRSRFNASLHSQLSEESSDKSDSGEVTVRGVPATRSVTSSSDETPQRAVSPHLLSQVASGPVVNAGNPLQDSESLDHATAEESAQHTAYPGRSQGPVNSPTVSASASTL</sequence>
<feature type="region of interest" description="Disordered" evidence="1">
    <location>
        <begin position="1"/>
        <end position="72"/>
    </location>
</feature>
<feature type="compositionally biased region" description="Polar residues" evidence="1">
    <location>
        <begin position="227"/>
        <end position="241"/>
    </location>
</feature>
<feature type="region of interest" description="Disordered" evidence="1">
    <location>
        <begin position="140"/>
        <end position="241"/>
    </location>
</feature>
<dbReference type="EMBL" id="KN833691">
    <property type="protein sequence ID" value="KIK28887.1"/>
    <property type="molecule type" value="Genomic_DNA"/>
</dbReference>
<organism evidence="2 3">
    <name type="scientific">Pisolithus microcarpus 441</name>
    <dbReference type="NCBI Taxonomy" id="765257"/>
    <lineage>
        <taxon>Eukaryota</taxon>
        <taxon>Fungi</taxon>
        <taxon>Dikarya</taxon>
        <taxon>Basidiomycota</taxon>
        <taxon>Agaricomycotina</taxon>
        <taxon>Agaricomycetes</taxon>
        <taxon>Agaricomycetidae</taxon>
        <taxon>Boletales</taxon>
        <taxon>Sclerodermatineae</taxon>
        <taxon>Pisolithaceae</taxon>
        <taxon>Pisolithus</taxon>
    </lineage>
</organism>
<evidence type="ECO:0000256" key="1">
    <source>
        <dbReference type="SAM" id="MobiDB-lite"/>
    </source>
</evidence>
<feature type="compositionally biased region" description="Basic and acidic residues" evidence="1">
    <location>
        <begin position="206"/>
        <end position="216"/>
    </location>
</feature>
<reference evidence="3" key="2">
    <citation type="submission" date="2015-01" db="EMBL/GenBank/DDBJ databases">
        <title>Evolutionary Origins and Diversification of the Mycorrhizal Mutualists.</title>
        <authorList>
            <consortium name="DOE Joint Genome Institute"/>
            <consortium name="Mycorrhizal Genomics Consortium"/>
            <person name="Kohler A."/>
            <person name="Kuo A."/>
            <person name="Nagy L.G."/>
            <person name="Floudas D."/>
            <person name="Copeland A."/>
            <person name="Barry K.W."/>
            <person name="Cichocki N."/>
            <person name="Veneault-Fourrey C."/>
            <person name="LaButti K."/>
            <person name="Lindquist E.A."/>
            <person name="Lipzen A."/>
            <person name="Lundell T."/>
            <person name="Morin E."/>
            <person name="Murat C."/>
            <person name="Riley R."/>
            <person name="Ohm R."/>
            <person name="Sun H."/>
            <person name="Tunlid A."/>
            <person name="Henrissat B."/>
            <person name="Grigoriev I.V."/>
            <person name="Hibbett D.S."/>
            <person name="Martin F."/>
        </authorList>
    </citation>
    <scope>NUCLEOTIDE SEQUENCE [LARGE SCALE GENOMIC DNA]</scope>
    <source>
        <strain evidence="3">441</strain>
    </source>
</reference>
<evidence type="ECO:0000313" key="3">
    <source>
        <dbReference type="Proteomes" id="UP000054018"/>
    </source>
</evidence>
<gene>
    <name evidence="2" type="ORF">PISMIDRAFT_7314</name>
</gene>
<accession>A0A0D0A387</accession>
<reference evidence="2 3" key="1">
    <citation type="submission" date="2014-04" db="EMBL/GenBank/DDBJ databases">
        <authorList>
            <consortium name="DOE Joint Genome Institute"/>
            <person name="Kuo A."/>
            <person name="Kohler A."/>
            <person name="Costa M.D."/>
            <person name="Nagy L.G."/>
            <person name="Floudas D."/>
            <person name="Copeland A."/>
            <person name="Barry K.W."/>
            <person name="Cichocki N."/>
            <person name="Veneault-Fourrey C."/>
            <person name="LaButti K."/>
            <person name="Lindquist E.A."/>
            <person name="Lipzen A."/>
            <person name="Lundell T."/>
            <person name="Morin E."/>
            <person name="Murat C."/>
            <person name="Sun H."/>
            <person name="Tunlid A."/>
            <person name="Henrissat B."/>
            <person name="Grigoriev I.V."/>
            <person name="Hibbett D.S."/>
            <person name="Martin F."/>
            <person name="Nordberg H.P."/>
            <person name="Cantor M.N."/>
            <person name="Hua S.X."/>
        </authorList>
    </citation>
    <scope>NUCLEOTIDE SEQUENCE [LARGE SCALE GENOMIC DNA]</scope>
    <source>
        <strain evidence="2 3">441</strain>
    </source>
</reference>
<name>A0A0D0A387_9AGAM</name>
<protein>
    <submittedName>
        <fullName evidence="2">Uncharacterized protein</fullName>
    </submittedName>
</protein>